<dbReference type="AlphaFoldDB" id="V6HBX2"/>
<name>V6HBX2_9LEPT</name>
<comment type="caution">
    <text evidence="1">The sequence shown here is derived from an EMBL/GenBank/DDBJ whole genome shotgun (WGS) entry which is preliminary data.</text>
</comment>
<dbReference type="Proteomes" id="UP000018719">
    <property type="component" value="Unassembled WGS sequence"/>
</dbReference>
<evidence type="ECO:0000313" key="1">
    <source>
        <dbReference type="EMBL" id="EQA36223.1"/>
    </source>
</evidence>
<evidence type="ECO:0008006" key="3">
    <source>
        <dbReference type="Google" id="ProtNLM"/>
    </source>
</evidence>
<sequence>MDNQGWKPTHLAIAFDLEKDLIQRKASLNSGEEDTSPLILVQDYARRGIADTMVKEVGNPNGGDINKPNFPKLMK</sequence>
<dbReference type="STRING" id="1049790.LEP1GSC047_3422"/>
<dbReference type="RefSeq" id="WP_010419207.1">
    <property type="nucleotide sequence ID" value="NZ_AHMM02000023.1"/>
</dbReference>
<protein>
    <recommendedName>
        <fullName evidence="3">Ankyrin repeat protein</fullName>
    </recommendedName>
</protein>
<proteinExistence type="predicted"/>
<gene>
    <name evidence="1" type="ORF">LEP1GSC047_3422</name>
</gene>
<evidence type="ECO:0000313" key="2">
    <source>
        <dbReference type="Proteomes" id="UP000018719"/>
    </source>
</evidence>
<accession>V6HBX2</accession>
<dbReference type="EMBL" id="AHMM02000023">
    <property type="protein sequence ID" value="EQA36223.1"/>
    <property type="molecule type" value="Genomic_DNA"/>
</dbReference>
<reference evidence="1 2" key="1">
    <citation type="submission" date="2013-05" db="EMBL/GenBank/DDBJ databases">
        <authorList>
            <person name="Harkins D.M."/>
            <person name="Durkin A.S."/>
            <person name="Brinkac L.M."/>
            <person name="Haft D.H."/>
            <person name="Selengut J.D."/>
            <person name="Sanka R."/>
            <person name="DePew J."/>
            <person name="Purushe J."/>
            <person name="Hartskeerl R.A."/>
            <person name="Ahmed A."/>
            <person name="van der Linden H."/>
            <person name="Goris M.G.A."/>
            <person name="Vinetz J.M."/>
            <person name="Sutton G.G."/>
            <person name="Nierman W.C."/>
            <person name="Fouts D.E."/>
        </authorList>
    </citation>
    <scope>NUCLEOTIDE SEQUENCE [LARGE SCALE GENOMIC DNA]</scope>
    <source>
        <strain evidence="1 2">10</strain>
    </source>
</reference>
<organism evidence="1 2">
    <name type="scientific">Leptospira inadai serovar Lyme str. 10</name>
    <dbReference type="NCBI Taxonomy" id="1049790"/>
    <lineage>
        <taxon>Bacteria</taxon>
        <taxon>Pseudomonadati</taxon>
        <taxon>Spirochaetota</taxon>
        <taxon>Spirochaetia</taxon>
        <taxon>Leptospirales</taxon>
        <taxon>Leptospiraceae</taxon>
        <taxon>Leptospira</taxon>
    </lineage>
</organism>